<evidence type="ECO:0000313" key="3">
    <source>
        <dbReference type="EMBL" id="PWA61800.1"/>
    </source>
</evidence>
<evidence type="ECO:0000313" key="4">
    <source>
        <dbReference type="Proteomes" id="UP000245207"/>
    </source>
</evidence>
<dbReference type="InterPro" id="IPR023213">
    <property type="entry name" value="CAT-like_dom_sf"/>
</dbReference>
<gene>
    <name evidence="3" type="ORF">CTI12_AA372560</name>
</gene>
<protein>
    <submittedName>
        <fullName evidence="3">Chloramphenicol acetyltransferase-like domain-containing protein</fullName>
    </submittedName>
</protein>
<dbReference type="STRING" id="35608.A0A2U1MKJ8"/>
<dbReference type="Gene3D" id="3.30.559.10">
    <property type="entry name" value="Chloramphenicol acetyltransferase-like domain"/>
    <property type="match status" value="3"/>
</dbReference>
<accession>A0A2U1MKJ8</accession>
<keyword evidence="4" id="KW-1185">Reference proteome</keyword>
<dbReference type="EMBL" id="PKPP01005016">
    <property type="protein sequence ID" value="PWA61800.1"/>
    <property type="molecule type" value="Genomic_DNA"/>
</dbReference>
<evidence type="ECO:0000256" key="2">
    <source>
        <dbReference type="ARBA" id="ARBA00023315"/>
    </source>
</evidence>
<organism evidence="3 4">
    <name type="scientific">Artemisia annua</name>
    <name type="common">Sweet wormwood</name>
    <dbReference type="NCBI Taxonomy" id="35608"/>
    <lineage>
        <taxon>Eukaryota</taxon>
        <taxon>Viridiplantae</taxon>
        <taxon>Streptophyta</taxon>
        <taxon>Embryophyta</taxon>
        <taxon>Tracheophyta</taxon>
        <taxon>Spermatophyta</taxon>
        <taxon>Magnoliopsida</taxon>
        <taxon>eudicotyledons</taxon>
        <taxon>Gunneridae</taxon>
        <taxon>Pentapetalae</taxon>
        <taxon>asterids</taxon>
        <taxon>campanulids</taxon>
        <taxon>Asterales</taxon>
        <taxon>Asteraceae</taxon>
        <taxon>Asteroideae</taxon>
        <taxon>Anthemideae</taxon>
        <taxon>Artemisiinae</taxon>
        <taxon>Artemisia</taxon>
    </lineage>
</organism>
<dbReference type="OrthoDB" id="1862401at2759"/>
<comment type="caution">
    <text evidence="3">The sequence shown here is derived from an EMBL/GenBank/DDBJ whole genome shotgun (WGS) entry which is preliminary data.</text>
</comment>
<name>A0A2U1MKJ8_ARTAN</name>
<evidence type="ECO:0000256" key="1">
    <source>
        <dbReference type="ARBA" id="ARBA00022679"/>
    </source>
</evidence>
<dbReference type="AlphaFoldDB" id="A0A2U1MKJ8"/>
<dbReference type="GO" id="GO:0016747">
    <property type="term" value="F:acyltransferase activity, transferring groups other than amino-acyl groups"/>
    <property type="evidence" value="ECO:0007669"/>
    <property type="project" value="UniProtKB-ARBA"/>
</dbReference>
<proteinExistence type="predicted"/>
<sequence length="370" mass="41634">MTNHHCLGDASTRFRFLMAWASIARSGTDELFLAKGDFPLYDRVIKYPKLDEIYLNKAKLETLSQVYKPKFLSVPSDKVRATFVLARTTINCLKKHVSAQIPTLQYISSFTVACAYIWSCIAKSRNDELQVLGSLLTVGLVCYLEIVYIKKLNDKDGILKDAATWYDFSFKERPISMITISGTPKLNFYSTDFGWEKQKKHEAVGINYGKGISMSTSKESNEDLEIGVCLSAAEMEAYVPIFNGGLEDECNSSAPDPQNEPDRKGGIKHKLARTMRSLVQIFDNGSSNILKRFPILGVETITCSSVLMLTSLFTPSDNELMRDNIDGNTSLAHFGEQVDQINRPRRGIKKPTWMNENFRTANDVTNTCYC</sequence>
<dbReference type="PANTHER" id="PTHR31625">
    <property type="match status" value="1"/>
</dbReference>
<keyword evidence="1 3" id="KW-0808">Transferase</keyword>
<dbReference type="Proteomes" id="UP000245207">
    <property type="component" value="Unassembled WGS sequence"/>
</dbReference>
<reference evidence="3 4" key="1">
    <citation type="journal article" date="2018" name="Mol. Plant">
        <title>The genome of Artemisia annua provides insight into the evolution of Asteraceae family and artemisinin biosynthesis.</title>
        <authorList>
            <person name="Shen Q."/>
            <person name="Zhang L."/>
            <person name="Liao Z."/>
            <person name="Wang S."/>
            <person name="Yan T."/>
            <person name="Shi P."/>
            <person name="Liu M."/>
            <person name="Fu X."/>
            <person name="Pan Q."/>
            <person name="Wang Y."/>
            <person name="Lv Z."/>
            <person name="Lu X."/>
            <person name="Zhang F."/>
            <person name="Jiang W."/>
            <person name="Ma Y."/>
            <person name="Chen M."/>
            <person name="Hao X."/>
            <person name="Li L."/>
            <person name="Tang Y."/>
            <person name="Lv G."/>
            <person name="Zhou Y."/>
            <person name="Sun X."/>
            <person name="Brodelius P.E."/>
            <person name="Rose J.K.C."/>
            <person name="Tang K."/>
        </authorList>
    </citation>
    <scope>NUCLEOTIDE SEQUENCE [LARGE SCALE GENOMIC DNA]</scope>
    <source>
        <strain evidence="4">cv. Huhao1</strain>
        <tissue evidence="3">Leaf</tissue>
    </source>
</reference>
<keyword evidence="2" id="KW-0012">Acyltransferase</keyword>
<dbReference type="InterPro" id="IPR051504">
    <property type="entry name" value="Plant_metabolite_acyltrans"/>
</dbReference>